<proteinExistence type="inferred from homology"/>
<dbReference type="Pfam" id="PF01809">
    <property type="entry name" value="YidD"/>
    <property type="match status" value="1"/>
</dbReference>
<name>A0A6L5WK38_9BACT</name>
<gene>
    <name evidence="2" type="primary">yidD</name>
    <name evidence="2" type="ORF">F1B92_02690</name>
</gene>
<dbReference type="AlphaFoldDB" id="A0A6L5WK38"/>
<dbReference type="SMART" id="SM01234">
    <property type="entry name" value="Haemolytic"/>
    <property type="match status" value="1"/>
</dbReference>
<keyword evidence="3" id="KW-1185">Reference proteome</keyword>
<evidence type="ECO:0000313" key="2">
    <source>
        <dbReference type="EMBL" id="MSN96111.1"/>
    </source>
</evidence>
<keyword evidence="1" id="KW-0472">Membrane</keyword>
<comment type="similarity">
    <text evidence="1">Belongs to the UPF0161 family.</text>
</comment>
<dbReference type="GO" id="GO:0005886">
    <property type="term" value="C:plasma membrane"/>
    <property type="evidence" value="ECO:0007669"/>
    <property type="project" value="UniProtKB-SubCell"/>
</dbReference>
<evidence type="ECO:0000256" key="1">
    <source>
        <dbReference type="HAMAP-Rule" id="MF_00386"/>
    </source>
</evidence>
<reference evidence="2 3" key="2">
    <citation type="submission" date="2020-03" db="EMBL/GenBank/DDBJ databases">
        <title>Campylobacter portucalensis sp. nov., a new species of Campylobacter isolated from the reproductive tract of bulls.</title>
        <authorList>
            <person name="Silva M.F."/>
            <person name="Pereira G."/>
            <person name="Carneiro C."/>
            <person name="Hemphill A."/>
            <person name="Mateus L."/>
            <person name="Lopes-Da-Costa L."/>
            <person name="Silva E."/>
        </authorList>
    </citation>
    <scope>NUCLEOTIDE SEQUENCE [LARGE SCALE GENOMIC DNA]</scope>
    <source>
        <strain evidence="2 3">FMV-PI01</strain>
    </source>
</reference>
<dbReference type="EMBL" id="VWSJ01000006">
    <property type="protein sequence ID" value="MSN96111.1"/>
    <property type="molecule type" value="Genomic_DNA"/>
</dbReference>
<dbReference type="PANTHER" id="PTHR33383:SF1">
    <property type="entry name" value="MEMBRANE PROTEIN INSERTION EFFICIENCY FACTOR-RELATED"/>
    <property type="match status" value="1"/>
</dbReference>
<dbReference type="HAMAP" id="MF_00386">
    <property type="entry name" value="UPF0161_YidD"/>
    <property type="match status" value="1"/>
</dbReference>
<dbReference type="PANTHER" id="PTHR33383">
    <property type="entry name" value="MEMBRANE PROTEIN INSERTION EFFICIENCY FACTOR-RELATED"/>
    <property type="match status" value="1"/>
</dbReference>
<protein>
    <recommendedName>
        <fullName evidence="1">Putative membrane protein insertion efficiency factor</fullName>
    </recommendedName>
</protein>
<organism evidence="2 3">
    <name type="scientific">Campylobacter portucalensis</name>
    <dbReference type="NCBI Taxonomy" id="2608384"/>
    <lineage>
        <taxon>Bacteria</taxon>
        <taxon>Pseudomonadati</taxon>
        <taxon>Campylobacterota</taxon>
        <taxon>Epsilonproteobacteria</taxon>
        <taxon>Campylobacterales</taxon>
        <taxon>Campylobacteraceae</taxon>
        <taxon>Campylobacter</taxon>
    </lineage>
</organism>
<comment type="subcellular location">
    <subcellularLocation>
        <location evidence="1">Cell membrane</location>
        <topology evidence="1">Peripheral membrane protein</topology>
        <orientation evidence="1">Cytoplasmic side</orientation>
    </subcellularLocation>
</comment>
<comment type="function">
    <text evidence="1">Could be involved in insertion of integral membrane proteins into the membrane.</text>
</comment>
<sequence>MKKICLKVIKFYQLFISPLLPKSCRYYPTCSEYAIWQFKNNTFLKAFAFSFLRILRCNKLFNGGIDYPIVSKNFIISYKNSQIFAPVFWFIPYKDGKFYVIKDLKRKQQC</sequence>
<dbReference type="RefSeq" id="WP_154570372.1">
    <property type="nucleotide sequence ID" value="NZ_VWSJ01000006.1"/>
</dbReference>
<accession>A0A6L5WK38</accession>
<dbReference type="NCBIfam" id="TIGR00278">
    <property type="entry name" value="membrane protein insertion efficiency factor YidD"/>
    <property type="match status" value="1"/>
</dbReference>
<dbReference type="Proteomes" id="UP000476338">
    <property type="component" value="Unassembled WGS sequence"/>
</dbReference>
<comment type="caution">
    <text evidence="2">The sequence shown here is derived from an EMBL/GenBank/DDBJ whole genome shotgun (WGS) entry which is preliminary data.</text>
</comment>
<evidence type="ECO:0000313" key="3">
    <source>
        <dbReference type="Proteomes" id="UP000476338"/>
    </source>
</evidence>
<keyword evidence="1" id="KW-1003">Cell membrane</keyword>
<reference evidence="2 3" key="1">
    <citation type="submission" date="2019-09" db="EMBL/GenBank/DDBJ databases">
        <authorList>
            <person name="Silva M."/>
            <person name="Pereira G."/>
            <person name="Lopes-Da-Costa L."/>
            <person name="Silva E."/>
        </authorList>
    </citation>
    <scope>NUCLEOTIDE SEQUENCE [LARGE SCALE GENOMIC DNA]</scope>
    <source>
        <strain evidence="2 3">FMV-PI01</strain>
    </source>
</reference>
<dbReference type="InterPro" id="IPR002696">
    <property type="entry name" value="Membr_insert_effic_factor_YidD"/>
</dbReference>